<dbReference type="Gene3D" id="1.25.40.10">
    <property type="entry name" value="Tetratricopeptide repeat domain"/>
    <property type="match status" value="1"/>
</dbReference>
<evidence type="ECO:0000256" key="6">
    <source>
        <dbReference type="ARBA" id="ARBA00030220"/>
    </source>
</evidence>
<proteinExistence type="predicted"/>
<dbReference type="PANTHER" id="PTHR10130">
    <property type="entry name" value="PEROXISOMAL TARGETING SIGNAL 1 RECEPTOR PEX5"/>
    <property type="match status" value="1"/>
</dbReference>
<dbReference type="PANTHER" id="PTHR10130:SF2">
    <property type="entry name" value="PEROXISOMAL TARGETING SIGNAL 1 RECEPTOR"/>
    <property type="match status" value="1"/>
</dbReference>
<evidence type="ECO:0000313" key="7">
    <source>
        <dbReference type="EMBL" id="KAK1341431.1"/>
    </source>
</evidence>
<dbReference type="GO" id="GO:0016560">
    <property type="term" value="P:protein import into peroxisome matrix, docking"/>
    <property type="evidence" value="ECO:0007669"/>
    <property type="project" value="TreeGrafter"/>
</dbReference>
<comment type="subcellular location">
    <subcellularLocation>
        <location evidence="1">Peroxisome</location>
    </subcellularLocation>
</comment>
<sequence>MDDLLAEMQEIEQSSFRQAPQRAPGVADLALSENWAQEFLAAGDAVDVTQDYNETDWSQEFISEVTTLCLCLLPAGLRNIWNSQRKSCGWESLREQLLVIAGTVMAMGWEWGIAWRRYDDYHPQDDLQHTASDFVAKVDDPKLANSEFLKFVRQIGEGQVSLESGAGSGRAQAEQWAAEFVQQQGTSDAWVDQFTRPVNTSALDMEFERAKSAIESDVDFWDKLQAELEEMAKRDAEAHPWLSDYDDITTASYDKGYQFEEENPLRNHPQPFEEGLRRLQDGDLPNAVLLFEAAVQQDPKHMEAWQYLGTTQAENEQELLAISAATEVSTLRGGVRGSRALQIAFRMIRIRIQILVFFLATN</sequence>
<dbReference type="EMBL" id="JAULJE010000007">
    <property type="protein sequence ID" value="KAK1341431.1"/>
    <property type="molecule type" value="Genomic_DNA"/>
</dbReference>
<evidence type="ECO:0000256" key="4">
    <source>
        <dbReference type="ARBA" id="ARBA00023140"/>
    </source>
</evidence>
<accession>A0AA40LPG7</accession>
<dbReference type="SUPFAM" id="SSF48452">
    <property type="entry name" value="TPR-like"/>
    <property type="match status" value="1"/>
</dbReference>
<evidence type="ECO:0000256" key="2">
    <source>
        <dbReference type="ARBA" id="ARBA00022737"/>
    </source>
</evidence>
<dbReference type="GO" id="GO:0005829">
    <property type="term" value="C:cytosol"/>
    <property type="evidence" value="ECO:0007669"/>
    <property type="project" value="TreeGrafter"/>
</dbReference>
<evidence type="ECO:0000313" key="8">
    <source>
        <dbReference type="Proteomes" id="UP001177744"/>
    </source>
</evidence>
<dbReference type="Proteomes" id="UP001177744">
    <property type="component" value="Unassembled WGS sequence"/>
</dbReference>
<comment type="caution">
    <text evidence="7">The sequence shown here is derived from an EMBL/GenBank/DDBJ whole genome shotgun (WGS) entry which is preliminary data.</text>
</comment>
<keyword evidence="8" id="KW-1185">Reference proteome</keyword>
<name>A0AA40LPG7_CNENI</name>
<protein>
    <recommendedName>
        <fullName evidence="5">Peroxisomal C-terminal targeting signal import receptor</fullName>
    </recommendedName>
    <alternativeName>
        <fullName evidence="6">Peroxisome receptor 1</fullName>
    </alternativeName>
</protein>
<evidence type="ECO:0000256" key="3">
    <source>
        <dbReference type="ARBA" id="ARBA00022803"/>
    </source>
</evidence>
<keyword evidence="2" id="KW-0677">Repeat</keyword>
<gene>
    <name evidence="7" type="ORF">QTO34_017837</name>
</gene>
<dbReference type="AlphaFoldDB" id="A0AA40LPG7"/>
<reference evidence="7" key="1">
    <citation type="submission" date="2023-06" db="EMBL/GenBank/DDBJ databases">
        <title>Reference genome for the Northern bat (Eptesicus nilssonii), a most northern bat species.</title>
        <authorList>
            <person name="Laine V.N."/>
            <person name="Pulliainen A.T."/>
            <person name="Lilley T.M."/>
        </authorList>
    </citation>
    <scope>NUCLEOTIDE SEQUENCE</scope>
    <source>
        <strain evidence="7">BLF_Eptnil</strain>
        <tissue evidence="7">Kidney</tissue>
    </source>
</reference>
<dbReference type="InterPro" id="IPR024111">
    <property type="entry name" value="PEX5/PEX5L"/>
</dbReference>
<keyword evidence="3" id="KW-0802">TPR repeat</keyword>
<organism evidence="7 8">
    <name type="scientific">Cnephaeus nilssonii</name>
    <name type="common">Northern bat</name>
    <name type="synonym">Eptesicus nilssonii</name>
    <dbReference type="NCBI Taxonomy" id="3371016"/>
    <lineage>
        <taxon>Eukaryota</taxon>
        <taxon>Metazoa</taxon>
        <taxon>Chordata</taxon>
        <taxon>Craniata</taxon>
        <taxon>Vertebrata</taxon>
        <taxon>Euteleostomi</taxon>
        <taxon>Mammalia</taxon>
        <taxon>Eutheria</taxon>
        <taxon>Laurasiatheria</taxon>
        <taxon>Chiroptera</taxon>
        <taxon>Yangochiroptera</taxon>
        <taxon>Vespertilionidae</taxon>
        <taxon>Cnephaeus</taxon>
    </lineage>
</organism>
<evidence type="ECO:0000256" key="1">
    <source>
        <dbReference type="ARBA" id="ARBA00004275"/>
    </source>
</evidence>
<keyword evidence="4" id="KW-0576">Peroxisome</keyword>
<dbReference type="GO" id="GO:0005052">
    <property type="term" value="F:peroxisome matrix targeting signal-1 binding"/>
    <property type="evidence" value="ECO:0007669"/>
    <property type="project" value="TreeGrafter"/>
</dbReference>
<dbReference type="InterPro" id="IPR011990">
    <property type="entry name" value="TPR-like_helical_dom_sf"/>
</dbReference>
<evidence type="ECO:0000256" key="5">
    <source>
        <dbReference type="ARBA" id="ARBA00030195"/>
    </source>
</evidence>
<dbReference type="GO" id="GO:0005778">
    <property type="term" value="C:peroxisomal membrane"/>
    <property type="evidence" value="ECO:0007669"/>
    <property type="project" value="TreeGrafter"/>
</dbReference>